<dbReference type="Gene3D" id="3.30.160.60">
    <property type="entry name" value="Classic Zinc Finger"/>
    <property type="match status" value="2"/>
</dbReference>
<feature type="domain" description="C2H2-type" evidence="2">
    <location>
        <begin position="102"/>
        <end position="129"/>
    </location>
</feature>
<sequence length="475" mass="54190">MEDDQELRFVCKLCNKKYPCGKSLGGHMRSHAVFANSFESDENFEKRVSSICVSEHQISVKDSKFVEFGNGHTSYGLRENPRKTWRAVDSDSNSNPPLQLDRFCKQCGKGFQSLKALCGHMACHSDRDKGMKDDHSWTSEKIVIDSHSDTEEEGDDDRVMRTRSSKAKRYKKIGLNSTFDCLAYNIGDSSVSEIDVFDEQEEVAMCLMLLSRDSGNKGGVNSVVESSDNNSVVLETKSFSIDMRNIGKKEEEEKKIRDMKLKGSPFDAEIAHAENSDSEYFLDECAKPESEVSVDGSRRNARFGDYIEQIMSLNKGKSYRTELNREFHKENEYDDHRSQKRSKYECFNCKKTFKSYQALGGHRPCHKRSNAYYESRYESGDDSTDFKLVEHTRNKKSISEKKIKSKKSKGHVCPFCNRVFKNGQALGGHKRSHFIGGHEGNRNQSPVIKPDLLDLNLPAPEEDDVDAHDGRFFPW</sequence>
<keyword evidence="1" id="KW-0863">Zinc-finger</keyword>
<gene>
    <name evidence="3" type="ORF">BUALT_Bualt05G0143800</name>
</gene>
<dbReference type="PANTHER" id="PTHR46869:SF1">
    <property type="entry name" value="C2H2-LIKE ZINC FINGER PROTEIN"/>
    <property type="match status" value="1"/>
</dbReference>
<dbReference type="AlphaFoldDB" id="A0AAV6XSD6"/>
<proteinExistence type="predicted"/>
<dbReference type="SMART" id="SM00355">
    <property type="entry name" value="ZnF_C2H2"/>
    <property type="match status" value="4"/>
</dbReference>
<protein>
    <recommendedName>
        <fullName evidence="2">C2H2-type domain-containing protein</fullName>
    </recommendedName>
</protein>
<dbReference type="Pfam" id="PF13912">
    <property type="entry name" value="zf-C2H2_6"/>
    <property type="match status" value="4"/>
</dbReference>
<dbReference type="PANTHER" id="PTHR46869">
    <property type="entry name" value="C2H2-LIKE ZINC FINGER PROTEIN"/>
    <property type="match status" value="1"/>
</dbReference>
<evidence type="ECO:0000313" key="4">
    <source>
        <dbReference type="Proteomes" id="UP000826271"/>
    </source>
</evidence>
<dbReference type="GO" id="GO:0008270">
    <property type="term" value="F:zinc ion binding"/>
    <property type="evidence" value="ECO:0007669"/>
    <property type="project" value="UniProtKB-KW"/>
</dbReference>
<reference evidence="3" key="1">
    <citation type="submission" date="2019-10" db="EMBL/GenBank/DDBJ databases">
        <authorList>
            <person name="Zhang R."/>
            <person name="Pan Y."/>
            <person name="Wang J."/>
            <person name="Ma R."/>
            <person name="Yu S."/>
        </authorList>
    </citation>
    <scope>NUCLEOTIDE SEQUENCE</scope>
    <source>
        <strain evidence="3">LA-IB0</strain>
        <tissue evidence="3">Leaf</tissue>
    </source>
</reference>
<evidence type="ECO:0000259" key="2">
    <source>
        <dbReference type="PROSITE" id="PS50157"/>
    </source>
</evidence>
<comment type="caution">
    <text evidence="3">The sequence shown here is derived from an EMBL/GenBank/DDBJ whole genome shotgun (WGS) entry which is preliminary data.</text>
</comment>
<dbReference type="PROSITE" id="PS50157">
    <property type="entry name" value="ZINC_FINGER_C2H2_2"/>
    <property type="match status" value="4"/>
</dbReference>
<feature type="domain" description="C2H2-type" evidence="2">
    <location>
        <begin position="411"/>
        <end position="443"/>
    </location>
</feature>
<evidence type="ECO:0000313" key="3">
    <source>
        <dbReference type="EMBL" id="KAG8383047.1"/>
    </source>
</evidence>
<dbReference type="InterPro" id="IPR013087">
    <property type="entry name" value="Znf_C2H2_type"/>
</dbReference>
<dbReference type="Proteomes" id="UP000826271">
    <property type="component" value="Unassembled WGS sequence"/>
</dbReference>
<accession>A0AAV6XSD6</accession>
<keyword evidence="1" id="KW-0479">Metal-binding</keyword>
<keyword evidence="1" id="KW-0862">Zinc</keyword>
<dbReference type="InterPro" id="IPR036236">
    <property type="entry name" value="Znf_C2H2_sf"/>
</dbReference>
<dbReference type="PROSITE" id="PS00028">
    <property type="entry name" value="ZINC_FINGER_C2H2_1"/>
    <property type="match status" value="4"/>
</dbReference>
<feature type="domain" description="C2H2-type" evidence="2">
    <location>
        <begin position="9"/>
        <end position="32"/>
    </location>
</feature>
<dbReference type="SUPFAM" id="SSF57667">
    <property type="entry name" value="beta-beta-alpha zinc fingers"/>
    <property type="match status" value="2"/>
</dbReference>
<name>A0AAV6XSD6_9LAMI</name>
<dbReference type="EMBL" id="WHWC01000005">
    <property type="protein sequence ID" value="KAG8383047.1"/>
    <property type="molecule type" value="Genomic_DNA"/>
</dbReference>
<evidence type="ECO:0000256" key="1">
    <source>
        <dbReference type="PROSITE-ProRule" id="PRU00042"/>
    </source>
</evidence>
<keyword evidence="4" id="KW-1185">Reference proteome</keyword>
<feature type="domain" description="C2H2-type" evidence="2">
    <location>
        <begin position="344"/>
        <end position="371"/>
    </location>
</feature>
<organism evidence="3 4">
    <name type="scientific">Buddleja alternifolia</name>
    <dbReference type="NCBI Taxonomy" id="168488"/>
    <lineage>
        <taxon>Eukaryota</taxon>
        <taxon>Viridiplantae</taxon>
        <taxon>Streptophyta</taxon>
        <taxon>Embryophyta</taxon>
        <taxon>Tracheophyta</taxon>
        <taxon>Spermatophyta</taxon>
        <taxon>Magnoliopsida</taxon>
        <taxon>eudicotyledons</taxon>
        <taxon>Gunneridae</taxon>
        <taxon>Pentapetalae</taxon>
        <taxon>asterids</taxon>
        <taxon>lamiids</taxon>
        <taxon>Lamiales</taxon>
        <taxon>Scrophulariaceae</taxon>
        <taxon>Buddlejeae</taxon>
        <taxon>Buddleja</taxon>
    </lineage>
</organism>